<gene>
    <name evidence="1" type="ORF">C2L64_00775</name>
</gene>
<protein>
    <submittedName>
        <fullName evidence="1">Uncharacterized protein</fullName>
    </submittedName>
</protein>
<organism evidence="1 2">
    <name type="scientific">Paraburkholderia hospita</name>
    <dbReference type="NCBI Taxonomy" id="169430"/>
    <lineage>
        <taxon>Bacteria</taxon>
        <taxon>Pseudomonadati</taxon>
        <taxon>Pseudomonadota</taxon>
        <taxon>Betaproteobacteria</taxon>
        <taxon>Burkholderiales</taxon>
        <taxon>Burkholderiaceae</taxon>
        <taxon>Paraburkholderia</taxon>
    </lineage>
</organism>
<evidence type="ECO:0000313" key="2">
    <source>
        <dbReference type="Proteomes" id="UP000236649"/>
    </source>
</evidence>
<proteinExistence type="predicted"/>
<sequence length="138" mass="15134">MNSLPISDDFPKGLSLGSVPGAQPKLLLHKTDGAYSMGPTDVAVYERHVLCEDLARQLATYTSKKMTENTWCLHMAVSKVEAGLLKKVRNGIWEFSDAEIVWTIGRLRQILSAPQATGKALPRSQIFPSQAGEGNHDK</sequence>
<reference evidence="1 2" key="1">
    <citation type="submission" date="2018-01" db="EMBL/GenBank/DDBJ databases">
        <title>Species boundaries and ecological features among Paraburkholderia terrae DSMZ17804T, P. hospita DSMZ17164T and P. caribensis DSMZ13236T.</title>
        <authorList>
            <person name="Pratama A.A."/>
        </authorList>
    </citation>
    <scope>NUCLEOTIDE SEQUENCE [LARGE SCALE GENOMIC DNA]</scope>
    <source>
        <strain evidence="1 2">DSM 17164</strain>
    </source>
</reference>
<evidence type="ECO:0000313" key="1">
    <source>
        <dbReference type="EMBL" id="AUT67036.1"/>
    </source>
</evidence>
<dbReference type="KEGG" id="phs:C2L64_00775"/>
<name>A0AAN1J4G2_9BURK</name>
<accession>A0AAN1J4G2</accession>
<dbReference type="Proteomes" id="UP000236649">
    <property type="component" value="Chromosome 1"/>
</dbReference>
<dbReference type="AlphaFoldDB" id="A0AAN1J4G2"/>
<dbReference type="EMBL" id="CP026105">
    <property type="protein sequence ID" value="AUT67036.1"/>
    <property type="molecule type" value="Genomic_DNA"/>
</dbReference>